<organism evidence="3">
    <name type="scientific">Propionibacterium freudenreichii subsp. freudenreichii</name>
    <dbReference type="NCBI Taxonomy" id="66712"/>
    <lineage>
        <taxon>Bacteria</taxon>
        <taxon>Bacillati</taxon>
        <taxon>Actinomycetota</taxon>
        <taxon>Actinomycetes</taxon>
        <taxon>Propionibacteriales</taxon>
        <taxon>Propionibacteriaceae</taxon>
        <taxon>Propionibacterium</taxon>
    </lineage>
</organism>
<sequence>MKLRPLVLVVGAALSVTLVAGCGGNSSGGASSSAPVAAAPSKAASMVAGEAVAAIKKATSGRIAVTQTGSASSSSGASVPTTTSVEGQFDDSNYQLANSYAGGASLNVLIVDQKGYVKGNVTYWTGVGLPNDDATALSQKWAQGNSTRPEAFAEYSPSKVRDQLVSDLDATTFTSSESITVNNKAAYRLQSATGTQLVIDAETMLPSAMKSQTKTYDMSQWNSVSPKVAPPTSQVATG</sequence>
<evidence type="ECO:0000256" key="2">
    <source>
        <dbReference type="SAM" id="SignalP"/>
    </source>
</evidence>
<evidence type="ECO:0008006" key="4">
    <source>
        <dbReference type="Google" id="ProtNLM"/>
    </source>
</evidence>
<protein>
    <recommendedName>
        <fullName evidence="4">Lipoprotein</fullName>
    </recommendedName>
</protein>
<name>A0A0B7NXU3_PROFF</name>
<dbReference type="AlphaFoldDB" id="A0A0B7NXU3"/>
<dbReference type="PROSITE" id="PS51257">
    <property type="entry name" value="PROKAR_LIPOPROTEIN"/>
    <property type="match status" value="1"/>
</dbReference>
<proteinExistence type="predicted"/>
<dbReference type="EMBL" id="LM676444">
    <property type="protein sequence ID" value="CEP27806.1"/>
    <property type="molecule type" value="Genomic_DNA"/>
</dbReference>
<accession>A0A0B7NXU3</accession>
<feature type="signal peptide" evidence="2">
    <location>
        <begin position="1"/>
        <end position="20"/>
    </location>
</feature>
<evidence type="ECO:0000256" key="1">
    <source>
        <dbReference type="SAM" id="MobiDB-lite"/>
    </source>
</evidence>
<gene>
    <name evidence="3" type="ORF">PFCIRM138_06095</name>
</gene>
<reference evidence="3" key="1">
    <citation type="submission" date="2014-08" db="EMBL/GenBank/DDBJ databases">
        <authorList>
            <person name="Falentin Helene"/>
        </authorList>
    </citation>
    <scope>NUCLEOTIDE SEQUENCE</scope>
</reference>
<keyword evidence="2" id="KW-0732">Signal</keyword>
<feature type="region of interest" description="Disordered" evidence="1">
    <location>
        <begin position="219"/>
        <end position="238"/>
    </location>
</feature>
<feature type="chain" id="PRO_5038784450" description="Lipoprotein" evidence="2">
    <location>
        <begin position="21"/>
        <end position="238"/>
    </location>
</feature>
<evidence type="ECO:0000313" key="3">
    <source>
        <dbReference type="EMBL" id="CEP27806.1"/>
    </source>
</evidence>